<feature type="transmembrane region" description="Helical" evidence="5">
    <location>
        <begin position="128"/>
        <end position="149"/>
    </location>
</feature>
<dbReference type="SUPFAM" id="SSF81321">
    <property type="entry name" value="Family A G protein-coupled receptor-like"/>
    <property type="match status" value="1"/>
</dbReference>
<evidence type="ECO:0000256" key="1">
    <source>
        <dbReference type="ARBA" id="ARBA00004370"/>
    </source>
</evidence>
<feature type="transmembrane region" description="Helical" evidence="5">
    <location>
        <begin position="269"/>
        <end position="289"/>
    </location>
</feature>
<dbReference type="PROSITE" id="PS50262">
    <property type="entry name" value="G_PROTEIN_RECEP_F1_2"/>
    <property type="match status" value="1"/>
</dbReference>
<name>A0AA36DI93_CYLNA</name>
<keyword evidence="8" id="KW-1185">Reference proteome</keyword>
<dbReference type="InterPro" id="IPR019430">
    <property type="entry name" value="7TM_GPCR_serpentine_rcpt_Srx"/>
</dbReference>
<keyword evidence="3 5" id="KW-1133">Transmembrane helix</keyword>
<dbReference type="GO" id="GO:0016020">
    <property type="term" value="C:membrane"/>
    <property type="evidence" value="ECO:0007669"/>
    <property type="project" value="UniProtKB-SubCell"/>
</dbReference>
<dbReference type="Proteomes" id="UP001176961">
    <property type="component" value="Unassembled WGS sequence"/>
</dbReference>
<sequence length="322" mass="37273">MSTNTTAAPEEIRVMMATTYLALSIIGIVPNILLGITLIQKRGKLLQTCFFMLTTQILLCDLGELLTQIIIAFPLSLYGKNIYDGEASIYVYYVVNIVDTISYNGVLLFTFVVALNRISVFVWPKLQVLLFSHLSIWRTILAVWCFIIIEVTGVNLLQCWKNFAYDEFYFFIKCYNNSYFSFYWLEFMRYQSFALPIIMFVVYILLFVHLRWNTPKRAKMTAAVSAKRKAEIKLLIQAVIITVFLELQTLSFTFLPQVGTGYNKYYSSLAQNVISICNNSVNPYVYFLINRQIRRDMIALVCGKRKEEKKITLTKAFDLTNI</sequence>
<evidence type="ECO:0000256" key="3">
    <source>
        <dbReference type="ARBA" id="ARBA00022989"/>
    </source>
</evidence>
<evidence type="ECO:0000256" key="2">
    <source>
        <dbReference type="ARBA" id="ARBA00022692"/>
    </source>
</evidence>
<keyword evidence="4 5" id="KW-0472">Membrane</keyword>
<feature type="domain" description="G-protein coupled receptors family 1 profile" evidence="6">
    <location>
        <begin position="30"/>
        <end position="286"/>
    </location>
</feature>
<evidence type="ECO:0000256" key="4">
    <source>
        <dbReference type="ARBA" id="ARBA00023136"/>
    </source>
</evidence>
<feature type="transmembrane region" description="Helical" evidence="5">
    <location>
        <begin position="193"/>
        <end position="213"/>
    </location>
</feature>
<feature type="transmembrane region" description="Helical" evidence="5">
    <location>
        <begin position="90"/>
        <end position="116"/>
    </location>
</feature>
<evidence type="ECO:0000256" key="5">
    <source>
        <dbReference type="SAM" id="Phobius"/>
    </source>
</evidence>
<dbReference type="InterPro" id="IPR000276">
    <property type="entry name" value="GPCR_Rhodpsn"/>
</dbReference>
<feature type="transmembrane region" description="Helical" evidence="5">
    <location>
        <begin position="51"/>
        <end position="78"/>
    </location>
</feature>
<dbReference type="GO" id="GO:0004930">
    <property type="term" value="F:G protein-coupled receptor activity"/>
    <property type="evidence" value="ECO:0007669"/>
    <property type="project" value="InterPro"/>
</dbReference>
<dbReference type="PANTHER" id="PTHR22718">
    <property type="entry name" value="SERPENTINE RECEPTOR, CLASS X"/>
    <property type="match status" value="1"/>
</dbReference>
<dbReference type="InterPro" id="IPR017452">
    <property type="entry name" value="GPCR_Rhodpsn_7TM"/>
</dbReference>
<comment type="subcellular location">
    <subcellularLocation>
        <location evidence="1">Membrane</location>
    </subcellularLocation>
</comment>
<dbReference type="PRINTS" id="PR00237">
    <property type="entry name" value="GPCRRHODOPSN"/>
</dbReference>
<feature type="transmembrane region" description="Helical" evidence="5">
    <location>
        <begin position="234"/>
        <end position="257"/>
    </location>
</feature>
<evidence type="ECO:0000259" key="6">
    <source>
        <dbReference type="PROSITE" id="PS50262"/>
    </source>
</evidence>
<keyword evidence="2 5" id="KW-0812">Transmembrane</keyword>
<protein>
    <recommendedName>
        <fullName evidence="6">G-protein coupled receptors family 1 profile domain-containing protein</fullName>
    </recommendedName>
</protein>
<dbReference type="Gene3D" id="1.20.1070.10">
    <property type="entry name" value="Rhodopsin 7-helix transmembrane proteins"/>
    <property type="match status" value="1"/>
</dbReference>
<reference evidence="7" key="1">
    <citation type="submission" date="2023-07" db="EMBL/GenBank/DDBJ databases">
        <authorList>
            <consortium name="CYATHOMIX"/>
        </authorList>
    </citation>
    <scope>NUCLEOTIDE SEQUENCE</scope>
    <source>
        <strain evidence="7">N/A</strain>
    </source>
</reference>
<organism evidence="7 8">
    <name type="scientific">Cylicocyclus nassatus</name>
    <name type="common">Nematode worm</name>
    <dbReference type="NCBI Taxonomy" id="53992"/>
    <lineage>
        <taxon>Eukaryota</taxon>
        <taxon>Metazoa</taxon>
        <taxon>Ecdysozoa</taxon>
        <taxon>Nematoda</taxon>
        <taxon>Chromadorea</taxon>
        <taxon>Rhabditida</taxon>
        <taxon>Rhabditina</taxon>
        <taxon>Rhabditomorpha</taxon>
        <taxon>Strongyloidea</taxon>
        <taxon>Strongylidae</taxon>
        <taxon>Cylicocyclus</taxon>
    </lineage>
</organism>
<evidence type="ECO:0000313" key="7">
    <source>
        <dbReference type="EMBL" id="CAJ0588161.1"/>
    </source>
</evidence>
<dbReference type="CDD" id="cd00637">
    <property type="entry name" value="7tm_classA_rhodopsin-like"/>
    <property type="match status" value="1"/>
</dbReference>
<comment type="caution">
    <text evidence="7">The sequence shown here is derived from an EMBL/GenBank/DDBJ whole genome shotgun (WGS) entry which is preliminary data.</text>
</comment>
<dbReference type="Pfam" id="PF10328">
    <property type="entry name" value="7TM_GPCR_Srx"/>
    <property type="match status" value="1"/>
</dbReference>
<dbReference type="EMBL" id="CATQJL010000001">
    <property type="protein sequence ID" value="CAJ0588161.1"/>
    <property type="molecule type" value="Genomic_DNA"/>
</dbReference>
<proteinExistence type="predicted"/>
<evidence type="ECO:0000313" key="8">
    <source>
        <dbReference type="Proteomes" id="UP001176961"/>
    </source>
</evidence>
<gene>
    <name evidence="7" type="ORF">CYNAS_LOCUS144</name>
</gene>
<feature type="transmembrane region" description="Helical" evidence="5">
    <location>
        <begin position="20"/>
        <end position="39"/>
    </location>
</feature>
<dbReference type="AlphaFoldDB" id="A0AA36DI93"/>
<dbReference type="PANTHER" id="PTHR22718:SF25">
    <property type="entry name" value="G-PROTEIN COUPLED RECEPTORS FAMILY 1 PROFILE DOMAIN-CONTAINING PROTEIN"/>
    <property type="match status" value="1"/>
</dbReference>
<accession>A0AA36DI93</accession>